<name>A0AAJ1F0A3_9GAMM</name>
<dbReference type="Pfam" id="PF05170">
    <property type="entry name" value="AsmA"/>
    <property type="match status" value="2"/>
</dbReference>
<dbReference type="PANTHER" id="PTHR30441">
    <property type="entry name" value="DUF748 DOMAIN-CONTAINING PROTEIN"/>
    <property type="match status" value="1"/>
</dbReference>
<keyword evidence="4" id="KW-1185">Reference proteome</keyword>
<dbReference type="GO" id="GO:0005886">
    <property type="term" value="C:plasma membrane"/>
    <property type="evidence" value="ECO:0007669"/>
    <property type="project" value="TreeGrafter"/>
</dbReference>
<protein>
    <submittedName>
        <fullName evidence="3">AsmA family protein</fullName>
    </submittedName>
</protein>
<sequence length="608" mass="63450">MKLIKWILVAIVLLVALPVIYITLIFDPNDFKPMLVDEVKKQTGRELEISEPLSWQLFPSIGIRLAGVSLSNPQGFSESQMMAVNEVVAEVKLLPLLSRDVQIDQLKIDGAKLTLITTKDGRTSFDGLSKGGDKAPKAETTEGSGPGLSAIAIGGISITDTGITLIDEAAGSRQEFTLESLTLGEFTPGKATPLEISFRADTPDVKLGGEGSATLTVNYALNALDLAGFKLALDAKGASLPKGEVKVLFNGGVKADLAAQTASLAVDSLKVMDVEGKGSIDANYGRKVPQVKVKLALGAIDVDALLGTDKADKAADAKAKGNESAQSAQTEPDLTGMKAVDATLDLSIASVKVSGLSTQDWKLKANLNGGVLKVDELSAGLYGGKLSASASLDGRKKVASYSFNKVISGVQIQPLLKDAAEVDLLAGTANFNIQGKGVGLVPERAKQNLVANGKFEVADGALYGVNVPQMIRGAQAKLKGDLSTEGNVEQKTDFSSLTGSIAIANGKANNPDLLMLSPLLRISGNGGADLLAETLDYKLSTKVVGSLEGQGGNTALSGVDIPLAISGSFTEPKFALDTEALMKGQLKQETDKLKDKLKDSLFNKLGGK</sequence>
<keyword evidence="1" id="KW-1133">Transmembrane helix</keyword>
<comment type="caution">
    <text evidence="3">The sequence shown here is derived from an EMBL/GenBank/DDBJ whole genome shotgun (WGS) entry which is preliminary data.</text>
</comment>
<evidence type="ECO:0000313" key="4">
    <source>
        <dbReference type="Proteomes" id="UP001297581"/>
    </source>
</evidence>
<dbReference type="Proteomes" id="UP001297581">
    <property type="component" value="Unassembled WGS sequence"/>
</dbReference>
<dbReference type="PANTHER" id="PTHR30441:SF4">
    <property type="entry name" value="PROTEIN ASMA"/>
    <property type="match status" value="1"/>
</dbReference>
<dbReference type="GO" id="GO:0090313">
    <property type="term" value="P:regulation of protein targeting to membrane"/>
    <property type="evidence" value="ECO:0007669"/>
    <property type="project" value="TreeGrafter"/>
</dbReference>
<feature type="transmembrane region" description="Helical" evidence="1">
    <location>
        <begin position="7"/>
        <end position="26"/>
    </location>
</feature>
<evidence type="ECO:0000256" key="1">
    <source>
        <dbReference type="SAM" id="Phobius"/>
    </source>
</evidence>
<keyword evidence="1" id="KW-0812">Transmembrane</keyword>
<feature type="domain" description="AsmA" evidence="2">
    <location>
        <begin position="196"/>
        <end position="513"/>
    </location>
</feature>
<accession>A0AAJ1F0A3</accession>
<dbReference type="EMBL" id="JAKUDL010000002">
    <property type="protein sequence ID" value="MCH4294322.1"/>
    <property type="molecule type" value="Genomic_DNA"/>
</dbReference>
<keyword evidence="1" id="KW-0472">Membrane</keyword>
<dbReference type="RefSeq" id="WP_240590694.1">
    <property type="nucleotide sequence ID" value="NZ_JAKUDL010000002.1"/>
</dbReference>
<feature type="domain" description="AsmA" evidence="2">
    <location>
        <begin position="2"/>
        <end position="172"/>
    </location>
</feature>
<dbReference type="InterPro" id="IPR007844">
    <property type="entry name" value="AsmA"/>
</dbReference>
<dbReference type="AlphaFoldDB" id="A0AAJ1F0A3"/>
<organism evidence="3 4">
    <name type="scientific">Shewanella zhuhaiensis</name>
    <dbReference type="NCBI Taxonomy" id="2919576"/>
    <lineage>
        <taxon>Bacteria</taxon>
        <taxon>Pseudomonadati</taxon>
        <taxon>Pseudomonadota</taxon>
        <taxon>Gammaproteobacteria</taxon>
        <taxon>Alteromonadales</taxon>
        <taxon>Shewanellaceae</taxon>
        <taxon>Shewanella</taxon>
    </lineage>
</organism>
<evidence type="ECO:0000313" key="3">
    <source>
        <dbReference type="EMBL" id="MCH4294322.1"/>
    </source>
</evidence>
<evidence type="ECO:0000259" key="2">
    <source>
        <dbReference type="Pfam" id="PF05170"/>
    </source>
</evidence>
<proteinExistence type="predicted"/>
<gene>
    <name evidence="3" type="ORF">MJ923_08375</name>
</gene>
<reference evidence="3 4" key="1">
    <citation type="submission" date="2022-02" db="EMBL/GenBank/DDBJ databases">
        <title>The genome sequence of Shewanella sp. 3B26.</title>
        <authorList>
            <person name="Du J."/>
        </authorList>
    </citation>
    <scope>NUCLEOTIDE SEQUENCE [LARGE SCALE GENOMIC DNA]</scope>
    <source>
        <strain evidence="3 4">3B26</strain>
    </source>
</reference>
<dbReference type="InterPro" id="IPR052894">
    <property type="entry name" value="AsmA-related"/>
</dbReference>